<evidence type="ECO:0000313" key="5">
    <source>
        <dbReference type="EMBL" id="CAA7399864.1"/>
    </source>
</evidence>
<dbReference type="InterPro" id="IPR023213">
    <property type="entry name" value="CAT-like_dom_sf"/>
</dbReference>
<protein>
    <submittedName>
        <fullName evidence="5">Uncharacterized protein</fullName>
    </submittedName>
</protein>
<reference evidence="5" key="1">
    <citation type="submission" date="2020-02" db="EMBL/GenBank/DDBJ databases">
        <authorList>
            <person name="Scholz U."/>
            <person name="Mascher M."/>
            <person name="Fiebig A."/>
        </authorList>
    </citation>
    <scope>NUCLEOTIDE SEQUENCE</scope>
</reference>
<dbReference type="PANTHER" id="PTHR31642">
    <property type="entry name" value="TRICHOTHECENE 3-O-ACETYLTRANSFERASE"/>
    <property type="match status" value="1"/>
</dbReference>
<evidence type="ECO:0000313" key="6">
    <source>
        <dbReference type="Proteomes" id="UP000663760"/>
    </source>
</evidence>
<organism evidence="5 6">
    <name type="scientific">Spirodela intermedia</name>
    <name type="common">Intermediate duckweed</name>
    <dbReference type="NCBI Taxonomy" id="51605"/>
    <lineage>
        <taxon>Eukaryota</taxon>
        <taxon>Viridiplantae</taxon>
        <taxon>Streptophyta</taxon>
        <taxon>Embryophyta</taxon>
        <taxon>Tracheophyta</taxon>
        <taxon>Spermatophyta</taxon>
        <taxon>Magnoliopsida</taxon>
        <taxon>Liliopsida</taxon>
        <taxon>Araceae</taxon>
        <taxon>Lemnoideae</taxon>
        <taxon>Spirodela</taxon>
    </lineage>
</organism>
<dbReference type="Gene3D" id="3.30.559.10">
    <property type="entry name" value="Chloramphenicol acetyltransferase-like domain"/>
    <property type="match status" value="2"/>
</dbReference>
<dbReference type="Pfam" id="PF02458">
    <property type="entry name" value="Transferase"/>
    <property type="match status" value="1"/>
</dbReference>
<dbReference type="GO" id="GO:0016747">
    <property type="term" value="F:acyltransferase activity, transferring groups other than amino-acyl groups"/>
    <property type="evidence" value="ECO:0007669"/>
    <property type="project" value="UniProtKB-ARBA"/>
</dbReference>
<feature type="compositionally biased region" description="Polar residues" evidence="4">
    <location>
        <begin position="8"/>
        <end position="17"/>
    </location>
</feature>
<evidence type="ECO:0000256" key="3">
    <source>
        <dbReference type="ARBA" id="ARBA00023315"/>
    </source>
</evidence>
<keyword evidence="2" id="KW-0808">Transferase</keyword>
<dbReference type="OrthoDB" id="671439at2759"/>
<comment type="similarity">
    <text evidence="1">Belongs to the plant acyltransferase family.</text>
</comment>
<dbReference type="FunFam" id="3.30.559.10:FF:000008">
    <property type="entry name" value="Tryptamine hydroxycinnamoyl transferase"/>
    <property type="match status" value="1"/>
</dbReference>
<dbReference type="InterPro" id="IPR050317">
    <property type="entry name" value="Plant_Fungal_Acyltransferase"/>
</dbReference>
<feature type="region of interest" description="Disordered" evidence="4">
    <location>
        <begin position="1"/>
        <end position="24"/>
    </location>
</feature>
<evidence type="ECO:0000256" key="4">
    <source>
        <dbReference type="SAM" id="MobiDB-lite"/>
    </source>
</evidence>
<sequence>MAGGGIKVTSSTIQRPYTTPPPSPARHRFFNEHVPLNIFDRVAFNIHVPILYVYRPLMPENAAMVEGLTKALFYFPHLAGRLICDERGCPSIHLNDAGVRVVETRLPWTLEEKLPFLPTSELHPATEGVEELLQIQLNWFACGGIVVGLTAHHRIADGQSMSNFFAAWARLVRGHEPDPLPYHDRQAVSVPRNPPRCEFDHRAIEFRADAAGELAVEAPAETAAAAEAVETPNVVVHYSVDFLSKLKARFVSDNPGRRYSTFQCLLAHVWKKVATARGLAADEITQVRVAVNGRARMKPKVPMEYFGNLVLWAYPRMTVGELLNGSYGKVADVIHAAVSAVDDGYFKSFVDFGALAAEDEGALEETAPSAGNSLSPNMEVDSWLSFQYHELDFGGGAPVQVLTFLPIEGLVILLDSSEEKGAVDVQVALHPDKVSIFKEIAHALD</sequence>
<keyword evidence="6" id="KW-1185">Reference proteome</keyword>
<dbReference type="SUPFAM" id="SSF52777">
    <property type="entry name" value="CoA-dependent acyltransferases"/>
    <property type="match status" value="1"/>
</dbReference>
<dbReference type="AlphaFoldDB" id="A0A7I8KS76"/>
<proteinExistence type="inferred from homology"/>
<dbReference type="PANTHER" id="PTHR31642:SF278">
    <property type="entry name" value="TRYPTAMINE HYDROXYCINNAMOYLTRANSFERASE 1"/>
    <property type="match status" value="1"/>
</dbReference>
<keyword evidence="3" id="KW-0012">Acyltransferase</keyword>
<dbReference type="EMBL" id="LR746270">
    <property type="protein sequence ID" value="CAA7399864.1"/>
    <property type="molecule type" value="Genomic_DNA"/>
</dbReference>
<accession>A0A7I8KS76</accession>
<evidence type="ECO:0000256" key="2">
    <source>
        <dbReference type="ARBA" id="ARBA00022679"/>
    </source>
</evidence>
<gene>
    <name evidence="5" type="ORF">SI8410_07010534</name>
</gene>
<dbReference type="Proteomes" id="UP000663760">
    <property type="component" value="Chromosome 7"/>
</dbReference>
<evidence type="ECO:0000256" key="1">
    <source>
        <dbReference type="ARBA" id="ARBA00009861"/>
    </source>
</evidence>
<name>A0A7I8KS76_SPIIN</name>